<dbReference type="Gene3D" id="3.40.710.10">
    <property type="entry name" value="DD-peptidase/beta-lactamase superfamily"/>
    <property type="match status" value="1"/>
</dbReference>
<evidence type="ECO:0000256" key="4">
    <source>
        <dbReference type="SAM" id="Phobius"/>
    </source>
</evidence>
<keyword evidence="3 4" id="KW-0472">Membrane</keyword>
<feature type="domain" description="PASTA" evidence="5">
    <location>
        <begin position="596"/>
        <end position="655"/>
    </location>
</feature>
<dbReference type="AlphaFoldDB" id="A0A1W2CT84"/>
<dbReference type="GO" id="GO:0005886">
    <property type="term" value="C:plasma membrane"/>
    <property type="evidence" value="ECO:0007669"/>
    <property type="project" value="TreeGrafter"/>
</dbReference>
<dbReference type="Pfam" id="PF03793">
    <property type="entry name" value="PASTA"/>
    <property type="match status" value="1"/>
</dbReference>
<accession>A0A1W2CT84</accession>
<evidence type="ECO:0000259" key="5">
    <source>
        <dbReference type="PROSITE" id="PS51178"/>
    </source>
</evidence>
<evidence type="ECO:0000313" key="6">
    <source>
        <dbReference type="EMBL" id="SMC88450.1"/>
    </source>
</evidence>
<keyword evidence="7" id="KW-1185">Reference proteome</keyword>
<reference evidence="6 7" key="1">
    <citation type="submission" date="2017-04" db="EMBL/GenBank/DDBJ databases">
        <authorList>
            <person name="Afonso C.L."/>
            <person name="Miller P.J."/>
            <person name="Scott M.A."/>
            <person name="Spackman E."/>
            <person name="Goraichik I."/>
            <person name="Dimitrov K.M."/>
            <person name="Suarez D.L."/>
            <person name="Swayne D.E."/>
        </authorList>
    </citation>
    <scope>NUCLEOTIDE SEQUENCE [LARGE SCALE GENOMIC DNA]</scope>
    <source>
        <strain evidence="6 7">CGMCC 1.12708</strain>
    </source>
</reference>
<dbReference type="RefSeq" id="WP_084018721.1">
    <property type="nucleotide sequence ID" value="NZ_FWXS01000011.1"/>
</dbReference>
<keyword evidence="2" id="KW-0378">Hydrolase</keyword>
<dbReference type="PROSITE" id="PS51178">
    <property type="entry name" value="PASTA"/>
    <property type="match status" value="1"/>
</dbReference>
<dbReference type="Pfam" id="PF00905">
    <property type="entry name" value="Transpeptidase"/>
    <property type="match status" value="1"/>
</dbReference>
<dbReference type="STRING" id="1434700.SAMN06296427_11135"/>
<feature type="transmembrane region" description="Helical" evidence="4">
    <location>
        <begin position="12"/>
        <end position="31"/>
    </location>
</feature>
<dbReference type="InterPro" id="IPR012338">
    <property type="entry name" value="Beta-lactam/transpept-like"/>
</dbReference>
<keyword evidence="6" id="KW-0131">Cell cycle</keyword>
<keyword evidence="4" id="KW-0812">Transmembrane</keyword>
<gene>
    <name evidence="6" type="ORF">SAMN06296427_11135</name>
</gene>
<dbReference type="Gene3D" id="3.30.450.330">
    <property type="match status" value="1"/>
</dbReference>
<dbReference type="InterPro" id="IPR001460">
    <property type="entry name" value="PCN-bd_Tpept"/>
</dbReference>
<keyword evidence="2" id="KW-0121">Carboxypeptidase</keyword>
<dbReference type="SMART" id="SM00740">
    <property type="entry name" value="PASTA"/>
    <property type="match status" value="1"/>
</dbReference>
<name>A0A1W2CT84_9FLAO</name>
<evidence type="ECO:0000313" key="7">
    <source>
        <dbReference type="Proteomes" id="UP000192393"/>
    </source>
</evidence>
<evidence type="ECO:0000256" key="2">
    <source>
        <dbReference type="ARBA" id="ARBA00022645"/>
    </source>
</evidence>
<dbReference type="Pfam" id="PF03717">
    <property type="entry name" value="PBP_dimer"/>
    <property type="match status" value="1"/>
</dbReference>
<proteinExistence type="predicted"/>
<keyword evidence="6" id="KW-0132">Cell division</keyword>
<dbReference type="SUPFAM" id="SSF54184">
    <property type="entry name" value="Penicillin-binding protein 2x (pbp-2x), c-terminal domain"/>
    <property type="match status" value="1"/>
</dbReference>
<evidence type="ECO:0000256" key="3">
    <source>
        <dbReference type="ARBA" id="ARBA00023136"/>
    </source>
</evidence>
<dbReference type="PANTHER" id="PTHR30627">
    <property type="entry name" value="PEPTIDOGLYCAN D,D-TRANSPEPTIDASE"/>
    <property type="match status" value="1"/>
</dbReference>
<dbReference type="OrthoDB" id="9804124at2"/>
<dbReference type="Gene3D" id="3.90.1310.10">
    <property type="entry name" value="Penicillin-binding protein 2a (Domain 2)"/>
    <property type="match status" value="1"/>
</dbReference>
<protein>
    <submittedName>
        <fullName evidence="6">Cell division protein FtsI (Penicillin-binding protein 3)</fullName>
    </submittedName>
</protein>
<dbReference type="SUPFAM" id="SSF56519">
    <property type="entry name" value="Penicillin binding protein dimerisation domain"/>
    <property type="match status" value="1"/>
</dbReference>
<dbReference type="CDD" id="cd06575">
    <property type="entry name" value="PASTA_Pbp2x-like_2"/>
    <property type="match status" value="1"/>
</dbReference>
<dbReference type="GO" id="GO:0071555">
    <property type="term" value="P:cell wall organization"/>
    <property type="evidence" value="ECO:0007669"/>
    <property type="project" value="TreeGrafter"/>
</dbReference>
<dbReference type="GO" id="GO:0008658">
    <property type="term" value="F:penicillin binding"/>
    <property type="evidence" value="ECO:0007669"/>
    <property type="project" value="InterPro"/>
</dbReference>
<organism evidence="6 7">
    <name type="scientific">Moheibacter sediminis</name>
    <dbReference type="NCBI Taxonomy" id="1434700"/>
    <lineage>
        <taxon>Bacteria</taxon>
        <taxon>Pseudomonadati</taxon>
        <taxon>Bacteroidota</taxon>
        <taxon>Flavobacteriia</taxon>
        <taxon>Flavobacteriales</taxon>
        <taxon>Weeksellaceae</taxon>
        <taxon>Moheibacter</taxon>
    </lineage>
</organism>
<dbReference type="GO" id="GO:0004180">
    <property type="term" value="F:carboxypeptidase activity"/>
    <property type="evidence" value="ECO:0007669"/>
    <property type="project" value="UniProtKB-KW"/>
</dbReference>
<keyword evidence="2" id="KW-0645">Protease</keyword>
<dbReference type="InterPro" id="IPR036138">
    <property type="entry name" value="PBP_dimer_sf"/>
</dbReference>
<dbReference type="EMBL" id="FWXS01000011">
    <property type="protein sequence ID" value="SMC88450.1"/>
    <property type="molecule type" value="Genomic_DNA"/>
</dbReference>
<dbReference type="Proteomes" id="UP000192393">
    <property type="component" value="Unassembled WGS sequence"/>
</dbReference>
<dbReference type="PANTHER" id="PTHR30627:SF1">
    <property type="entry name" value="PEPTIDOGLYCAN D,D-TRANSPEPTIDASE FTSI"/>
    <property type="match status" value="1"/>
</dbReference>
<dbReference type="SUPFAM" id="SSF56601">
    <property type="entry name" value="beta-lactamase/transpeptidase-like"/>
    <property type="match status" value="1"/>
</dbReference>
<dbReference type="InterPro" id="IPR050515">
    <property type="entry name" value="Beta-lactam/transpept"/>
</dbReference>
<dbReference type="InterPro" id="IPR005543">
    <property type="entry name" value="PASTA_dom"/>
</dbReference>
<keyword evidence="4" id="KW-1133">Transmembrane helix</keyword>
<comment type="subcellular location">
    <subcellularLocation>
        <location evidence="1">Membrane</location>
    </subcellularLocation>
</comment>
<dbReference type="GO" id="GO:0051301">
    <property type="term" value="P:cell division"/>
    <property type="evidence" value="ECO:0007669"/>
    <property type="project" value="UniProtKB-KW"/>
</dbReference>
<evidence type="ECO:0000256" key="1">
    <source>
        <dbReference type="ARBA" id="ARBA00004370"/>
    </source>
</evidence>
<dbReference type="InterPro" id="IPR005311">
    <property type="entry name" value="PBP_dimer"/>
</dbReference>
<sequence length="655" mass="73185">MIANRKHILMRGYLISAFLLLIAFGIIYSMIQIRVSEGAELEEFAQQSFRLSTEQSERGNLYASGGDLLATTVTIHNVYVDLTVIDDELFDAEVGVLSDSLAKMFPKPASYFENKFRTERRKKNRYMTLIKGLDYDEYQRLKSFPIFNKGQNKGGIIHETKPRRELVLKDVGARTIGYDDQRGKTGMEGAYSTYLQGTEGKRWEQFMGGGKWKPFKSWEQEPIEGFNVYTTIDAGMQIAAYAALHDQLVQFNADHGCVAVMEVATGKIKAIVNLQKVTDSIYSDRLNYVVGEGAEPGSTFKTISILAGLENGKFRPETQVQTGNGRYRIYNRTITDTHGNGTLTVEGVLIKSSNIGTAKLINEAYGSEPQEYFDQLAKWHLTRPMEIDIPGEAVPQFHSPTDPNWSKITLPVMSYGYGFKMTPLQVLTFYNGIANGGMMLKPLFIDKIEKNNGELKEFKPQVLVKQMASPENIEAVTKMLEKAVSAGTAKNIFTEHYEIAGKTGTSRVEYWIKNQPMQYRASFAGFFPANNPKYTCVVVIHKPDRRKGYYGGGVTAPVFKKIADWVYSRTPQPIPYAPLLVDVEKTIKTDPKFKPNHESNRIPNVVGKSGVNVIPALENLGLDVRYSGIGKVTAQSIPAGAGFRKGETIYLTLEG</sequence>